<protein>
    <submittedName>
        <fullName evidence="1">Uncharacterized protein</fullName>
    </submittedName>
</protein>
<comment type="caution">
    <text evidence="1">The sequence shown here is derived from an EMBL/GenBank/DDBJ whole genome shotgun (WGS) entry which is preliminary data.</text>
</comment>
<evidence type="ECO:0000313" key="2">
    <source>
        <dbReference type="Proteomes" id="UP001396334"/>
    </source>
</evidence>
<dbReference type="EMBL" id="JBBPBN010000020">
    <property type="protein sequence ID" value="KAK9016696.1"/>
    <property type="molecule type" value="Genomic_DNA"/>
</dbReference>
<dbReference type="Proteomes" id="UP001396334">
    <property type="component" value="Unassembled WGS sequence"/>
</dbReference>
<name>A0ABR2RUU0_9ROSI</name>
<gene>
    <name evidence="1" type="ORF">V6N11_079191</name>
</gene>
<keyword evidence="2" id="KW-1185">Reference proteome</keyword>
<organism evidence="1 2">
    <name type="scientific">Hibiscus sabdariffa</name>
    <name type="common">roselle</name>
    <dbReference type="NCBI Taxonomy" id="183260"/>
    <lineage>
        <taxon>Eukaryota</taxon>
        <taxon>Viridiplantae</taxon>
        <taxon>Streptophyta</taxon>
        <taxon>Embryophyta</taxon>
        <taxon>Tracheophyta</taxon>
        <taxon>Spermatophyta</taxon>
        <taxon>Magnoliopsida</taxon>
        <taxon>eudicotyledons</taxon>
        <taxon>Gunneridae</taxon>
        <taxon>Pentapetalae</taxon>
        <taxon>rosids</taxon>
        <taxon>malvids</taxon>
        <taxon>Malvales</taxon>
        <taxon>Malvaceae</taxon>
        <taxon>Malvoideae</taxon>
        <taxon>Hibiscus</taxon>
    </lineage>
</organism>
<evidence type="ECO:0000313" key="1">
    <source>
        <dbReference type="EMBL" id="KAK9016696.1"/>
    </source>
</evidence>
<sequence>MQSTHSGKGTRMDDMERETLIGERAGKDVGADFEQSIENLKGLLGEKEKSVSINLISAPKIVGENEKKYGNEAEAHELDMRLKIRSAEVATVSSGVADITTPRACVDVRDMGLLSNLLATNSIPEMIKSSWAEEVDKRMNAVILKGILIRVI</sequence>
<proteinExistence type="predicted"/>
<accession>A0ABR2RUU0</accession>
<reference evidence="1 2" key="1">
    <citation type="journal article" date="2024" name="G3 (Bethesda)">
        <title>Genome assembly of Hibiscus sabdariffa L. provides insights into metabolisms of medicinal natural products.</title>
        <authorList>
            <person name="Kim T."/>
        </authorList>
    </citation>
    <scope>NUCLEOTIDE SEQUENCE [LARGE SCALE GENOMIC DNA]</scope>
    <source>
        <strain evidence="1">TK-2024</strain>
        <tissue evidence="1">Old leaves</tissue>
    </source>
</reference>